<dbReference type="AlphaFoldDB" id="Q7P5S3"/>
<name>Q7P5S3_FUSVC</name>
<sequence>METTIFQILKAIDVAFENQDFNYETTLDLKKLKISKHRLELFIEELVDKNYIKGLTVRHSINGNPIISIGNPRLTLDGLDFLENNSSMKKAYKFLKEAKEWIPGL</sequence>
<dbReference type="Proteomes" id="UP000006454">
    <property type="component" value="Unassembled WGS sequence"/>
</dbReference>
<evidence type="ECO:0008006" key="3">
    <source>
        <dbReference type="Google" id="ProtNLM"/>
    </source>
</evidence>
<organism evidence="1 2">
    <name type="scientific">Fusobacterium vincentii ATCC 49256</name>
    <dbReference type="NCBI Taxonomy" id="209882"/>
    <lineage>
        <taxon>Bacteria</taxon>
        <taxon>Fusobacteriati</taxon>
        <taxon>Fusobacteriota</taxon>
        <taxon>Fusobacteriia</taxon>
        <taxon>Fusobacteriales</taxon>
        <taxon>Fusobacteriaceae</taxon>
        <taxon>Fusobacterium</taxon>
    </lineage>
</organism>
<comment type="caution">
    <text evidence="1">The sequence shown here is derived from an EMBL/GenBank/DDBJ whole genome shotgun (WGS) entry which is preliminary data.</text>
</comment>
<dbReference type="Pfam" id="PF09639">
    <property type="entry name" value="YjcQ"/>
    <property type="match status" value="1"/>
</dbReference>
<dbReference type="EMBL" id="AABF01000056">
    <property type="protein sequence ID" value="EAA24100.1"/>
    <property type="molecule type" value="Genomic_DNA"/>
</dbReference>
<protein>
    <recommendedName>
        <fullName evidence="3">YjcQ protein</fullName>
    </recommendedName>
</protein>
<dbReference type="SUPFAM" id="SSF46785">
    <property type="entry name" value="Winged helix' DNA-binding domain"/>
    <property type="match status" value="1"/>
</dbReference>
<accession>Q7P5S3</accession>
<dbReference type="InterPro" id="IPR036388">
    <property type="entry name" value="WH-like_DNA-bd_sf"/>
</dbReference>
<dbReference type="InterPro" id="IPR018597">
    <property type="entry name" value="Phage_Tuc2009_YjcQ"/>
</dbReference>
<dbReference type="InterPro" id="IPR036390">
    <property type="entry name" value="WH_DNA-bd_sf"/>
</dbReference>
<evidence type="ECO:0000313" key="1">
    <source>
        <dbReference type="EMBL" id="EAA24100.1"/>
    </source>
</evidence>
<dbReference type="Gene3D" id="1.10.10.10">
    <property type="entry name" value="Winged helix-like DNA-binding domain superfamily/Winged helix DNA-binding domain"/>
    <property type="match status" value="1"/>
</dbReference>
<evidence type="ECO:0000313" key="2">
    <source>
        <dbReference type="Proteomes" id="UP000006454"/>
    </source>
</evidence>
<gene>
    <name evidence="1" type="ORF">FNV0885</name>
</gene>
<proteinExistence type="predicted"/>
<reference evidence="1 2" key="1">
    <citation type="journal article" date="2003" name="Genome Res.">
        <title>Genome analysis of F. nucleatum sub spp vincentii and its comparison with the genome of F. nucleatum ATCC 25586.</title>
        <authorList>
            <person name="Kapatral V."/>
            <person name="Ivanova N."/>
            <person name="Anderson I."/>
            <person name="Reznik G."/>
            <person name="Bhattacharyya A."/>
            <person name="Gardner W.L."/>
            <person name="Mikhailova N."/>
            <person name="Lapidus A."/>
            <person name="Larsen N."/>
            <person name="D'Souza M."/>
            <person name="Walunas T."/>
            <person name="Haselkorn R."/>
            <person name="Overbeek R."/>
            <person name="Kyrpides N."/>
        </authorList>
    </citation>
    <scope>NUCLEOTIDE SEQUENCE [LARGE SCALE GENOMIC DNA]</scope>
    <source>
        <strain evidence="1 2">ATCC 49256</strain>
    </source>
</reference>